<dbReference type="InterPro" id="IPR024775">
    <property type="entry name" value="DinB-like"/>
</dbReference>
<proteinExistence type="predicted"/>
<evidence type="ECO:0000313" key="3">
    <source>
        <dbReference type="Proteomes" id="UP000267798"/>
    </source>
</evidence>
<sequence length="198" mass="22565">MDTKQTLDKFKETVNSYIRELDGISLEQLLWKPAEDEWSLGQMHMHLIQSAQFMHLRNVSLCLAPNGDPRVSSTEKTKLGEELYKAGSFPPNRVQVPPSPQYTPQQPESKEQLVDGLRDTVRRMTELEPAVAAFNRAAQETISESGKATAFQLVRNTVVHPAFGGLNGLEWFQLVEMHFRHHLLQKKRLDDAWKSANL</sequence>
<gene>
    <name evidence="2" type="ORF">D3P09_24590</name>
</gene>
<dbReference type="InterPro" id="IPR034660">
    <property type="entry name" value="DinB/YfiT-like"/>
</dbReference>
<feature type="domain" description="DinB-like" evidence="1">
    <location>
        <begin position="17"/>
        <end position="185"/>
    </location>
</feature>
<comment type="caution">
    <text evidence="2">The sequence shown here is derived from an EMBL/GenBank/DDBJ whole genome shotgun (WGS) entry which is preliminary data.</text>
</comment>
<dbReference type="Gene3D" id="1.20.120.450">
    <property type="entry name" value="dinb family like domain"/>
    <property type="match status" value="1"/>
</dbReference>
<keyword evidence="3" id="KW-1185">Reference proteome</keyword>
<accession>A0A3A6PLY6</accession>
<reference evidence="2 3" key="1">
    <citation type="submission" date="2018-09" db="EMBL/GenBank/DDBJ databases">
        <title>Paenibacillus aracenensis nov. sp. isolated from a cave in southern Spain.</title>
        <authorList>
            <person name="Jurado V."/>
            <person name="Gutierrez-Patricio S."/>
            <person name="Gonzalez-Pimentel J.L."/>
            <person name="Miller A.Z."/>
            <person name="Laiz L."/>
            <person name="Saiz-Jimenez C."/>
        </authorList>
    </citation>
    <scope>NUCLEOTIDE SEQUENCE [LARGE SCALE GENOMIC DNA]</scope>
    <source>
        <strain evidence="2 3">JCM 19203</strain>
    </source>
</reference>
<dbReference type="EMBL" id="QXQB01000007">
    <property type="protein sequence ID" value="RJX37093.1"/>
    <property type="molecule type" value="Genomic_DNA"/>
</dbReference>
<dbReference type="SUPFAM" id="SSF109854">
    <property type="entry name" value="DinB/YfiT-like putative metalloenzymes"/>
    <property type="match status" value="1"/>
</dbReference>
<dbReference type="RefSeq" id="WP_120114090.1">
    <property type="nucleotide sequence ID" value="NZ_QXQB01000007.1"/>
</dbReference>
<evidence type="ECO:0000259" key="1">
    <source>
        <dbReference type="Pfam" id="PF12867"/>
    </source>
</evidence>
<dbReference type="Proteomes" id="UP000267798">
    <property type="component" value="Unassembled WGS sequence"/>
</dbReference>
<protein>
    <submittedName>
        <fullName evidence="2">DinB family protein</fullName>
    </submittedName>
</protein>
<evidence type="ECO:0000313" key="2">
    <source>
        <dbReference type="EMBL" id="RJX37093.1"/>
    </source>
</evidence>
<dbReference type="AlphaFoldDB" id="A0A3A6PLY6"/>
<dbReference type="OrthoDB" id="1495892at2"/>
<organism evidence="2 3">
    <name type="scientific">Paenibacillus pinisoli</name>
    <dbReference type="NCBI Taxonomy" id="1276110"/>
    <lineage>
        <taxon>Bacteria</taxon>
        <taxon>Bacillati</taxon>
        <taxon>Bacillota</taxon>
        <taxon>Bacilli</taxon>
        <taxon>Bacillales</taxon>
        <taxon>Paenibacillaceae</taxon>
        <taxon>Paenibacillus</taxon>
    </lineage>
</organism>
<name>A0A3A6PLY6_9BACL</name>
<dbReference type="Pfam" id="PF12867">
    <property type="entry name" value="DinB_2"/>
    <property type="match status" value="1"/>
</dbReference>